<dbReference type="OrthoDB" id="200469at2157"/>
<gene>
    <name evidence="8" type="ORF">SAMN04488691_101714</name>
</gene>
<dbReference type="PANTHER" id="PTHR42770">
    <property type="entry name" value="AMINO ACID TRANSPORTER-RELATED"/>
    <property type="match status" value="1"/>
</dbReference>
<feature type="transmembrane region" description="Helical" evidence="5">
    <location>
        <begin position="111"/>
        <end position="136"/>
    </location>
</feature>
<dbReference type="Gene3D" id="3.40.50.12370">
    <property type="match status" value="1"/>
</dbReference>
<feature type="transmembrane region" description="Helical" evidence="5">
    <location>
        <begin position="41"/>
        <end position="59"/>
    </location>
</feature>
<feature type="domain" description="UspA" evidence="7">
    <location>
        <begin position="466"/>
        <end position="592"/>
    </location>
</feature>
<evidence type="ECO:0000256" key="3">
    <source>
        <dbReference type="ARBA" id="ARBA00022989"/>
    </source>
</evidence>
<proteinExistence type="predicted"/>
<keyword evidence="4 5" id="KW-0472">Membrane</keyword>
<dbReference type="Pfam" id="PF00582">
    <property type="entry name" value="Usp"/>
    <property type="match status" value="1"/>
</dbReference>
<evidence type="ECO:0000256" key="1">
    <source>
        <dbReference type="ARBA" id="ARBA00004141"/>
    </source>
</evidence>
<dbReference type="Pfam" id="PF00324">
    <property type="entry name" value="AA_permease"/>
    <property type="match status" value="1"/>
</dbReference>
<organism evidence="8 9">
    <name type="scientific">Haloferax larsenii</name>
    <dbReference type="NCBI Taxonomy" id="302484"/>
    <lineage>
        <taxon>Archaea</taxon>
        <taxon>Methanobacteriati</taxon>
        <taxon>Methanobacteriota</taxon>
        <taxon>Stenosarchaea group</taxon>
        <taxon>Halobacteria</taxon>
        <taxon>Halobacteriales</taxon>
        <taxon>Haloferacaceae</taxon>
        <taxon>Haloferax</taxon>
    </lineage>
</organism>
<feature type="transmembrane region" description="Helical" evidence="5">
    <location>
        <begin position="12"/>
        <end position="35"/>
    </location>
</feature>
<keyword evidence="3 5" id="KW-1133">Transmembrane helix</keyword>
<dbReference type="GO" id="GO:0016020">
    <property type="term" value="C:membrane"/>
    <property type="evidence" value="ECO:0007669"/>
    <property type="project" value="UniProtKB-SubCell"/>
</dbReference>
<evidence type="ECO:0000259" key="6">
    <source>
        <dbReference type="Pfam" id="PF00324"/>
    </source>
</evidence>
<dbReference type="InterPro" id="IPR004841">
    <property type="entry name" value="AA-permease/SLC12A_dom"/>
</dbReference>
<dbReference type="InterPro" id="IPR050367">
    <property type="entry name" value="APC_superfamily"/>
</dbReference>
<dbReference type="PANTHER" id="PTHR42770:SF11">
    <property type="entry name" value="INNER MEMBRANE TRANSPORT PROTEIN YBAT"/>
    <property type="match status" value="1"/>
</dbReference>
<feature type="transmembrane region" description="Helical" evidence="5">
    <location>
        <begin position="148"/>
        <end position="167"/>
    </location>
</feature>
<sequence>MGKTLERDLGIYSVLAISIGAMVGSGIFILPALAIDIAGPAVILAYVIAGVLVLPAALSKSEMATAMPESGGTYLFIERGMGPLLGTVAGIGTWFSLSFKGALALVGGVPYLLLLFDVSSSVVTPVALALAALLVLVNLVGAKQTGRLQVVIVVLMLAALVWFVLGGTPSVQSANYQPFFSGGVGGLLAATGLIFVSYAGVTKIASVAEEVENPGRNIPLGILGSLVFTTLLYTLIVAVMVGVTDRGALAASSTPMALAAEATLGTPGIVAVVLAAILALVSTANAGVLSSSRYPFAMSRDNLVPPSLATISDRFGTPSTSITLTGVVLLLLIAFVPLLEIAKLASAFQLLVFVLINVAVIAFREGHVKYEPSFDSPLYPWMQLFGAVSGLVLLTQMGTVPLVGAVLLVGTGIAWYYVYAHGRVDREGAAIDAVRQEVAQNAVDRTQETIGSVADEYRVLVALPNDISKDRERSLVRVAADLARGRDGRVIVSRFDEVPDQVPLAHASEIQSPADVQFERQTTELGDDFDVTVDCGTIVSHDTKHAVVNYADHSGADIVLMEQPDRSASVRERLLGNDIDWILRHATCEVALLDDRGLDEIETVELLTSEGPYDPTKVAVADALASQSGAEIHLNHESDAGASAAQATSLQEYKSQIAELCSVPVKTGGLISDGGDVPTKTGDILIVSVEDVAAARADRGGNTIVDHWGISVLAVHGRDSMRRSRIARALDRWVF</sequence>
<evidence type="ECO:0000256" key="5">
    <source>
        <dbReference type="SAM" id="Phobius"/>
    </source>
</evidence>
<dbReference type="EMBL" id="FOAD01000001">
    <property type="protein sequence ID" value="SEK54766.1"/>
    <property type="molecule type" value="Genomic_DNA"/>
</dbReference>
<evidence type="ECO:0000313" key="9">
    <source>
        <dbReference type="Proteomes" id="UP000183894"/>
    </source>
</evidence>
<feature type="transmembrane region" description="Helical" evidence="5">
    <location>
        <begin position="321"/>
        <end position="339"/>
    </location>
</feature>
<dbReference type="InterPro" id="IPR006016">
    <property type="entry name" value="UspA"/>
</dbReference>
<evidence type="ECO:0000256" key="4">
    <source>
        <dbReference type="ARBA" id="ARBA00023136"/>
    </source>
</evidence>
<dbReference type="AlphaFoldDB" id="A0A1H7HWU5"/>
<feature type="transmembrane region" description="Helical" evidence="5">
    <location>
        <begin position="179"/>
        <end position="201"/>
    </location>
</feature>
<feature type="transmembrane region" description="Helical" evidence="5">
    <location>
        <begin position="264"/>
        <end position="290"/>
    </location>
</feature>
<dbReference type="Gene3D" id="1.20.1740.10">
    <property type="entry name" value="Amino acid/polyamine transporter I"/>
    <property type="match status" value="1"/>
</dbReference>
<dbReference type="GO" id="GO:0055085">
    <property type="term" value="P:transmembrane transport"/>
    <property type="evidence" value="ECO:0007669"/>
    <property type="project" value="InterPro"/>
</dbReference>
<evidence type="ECO:0000259" key="7">
    <source>
        <dbReference type="Pfam" id="PF00582"/>
    </source>
</evidence>
<dbReference type="SUPFAM" id="SSF52402">
    <property type="entry name" value="Adenine nucleotide alpha hydrolases-like"/>
    <property type="match status" value="1"/>
</dbReference>
<dbReference type="CDD" id="cd00293">
    <property type="entry name" value="USP-like"/>
    <property type="match status" value="1"/>
</dbReference>
<dbReference type="RefSeq" id="WP_074792092.1">
    <property type="nucleotide sequence ID" value="NZ_FOAD01000001.1"/>
</dbReference>
<evidence type="ECO:0000313" key="8">
    <source>
        <dbReference type="EMBL" id="SEK54766.1"/>
    </source>
</evidence>
<name>A0A1H7HWU5_HALLR</name>
<feature type="domain" description="Amino acid permease/ SLC12A" evidence="6">
    <location>
        <begin position="14"/>
        <end position="413"/>
    </location>
</feature>
<keyword evidence="2 5" id="KW-0812">Transmembrane</keyword>
<protein>
    <submittedName>
        <fullName evidence="8">Amino acid transporter</fullName>
    </submittedName>
</protein>
<reference evidence="8 9" key="1">
    <citation type="submission" date="2016-10" db="EMBL/GenBank/DDBJ databases">
        <authorList>
            <person name="de Groot N.N."/>
        </authorList>
    </citation>
    <scope>NUCLEOTIDE SEQUENCE [LARGE SCALE GENOMIC DNA]</scope>
    <source>
        <strain evidence="8 9">CDM_5</strain>
    </source>
</reference>
<dbReference type="Proteomes" id="UP000183894">
    <property type="component" value="Unassembled WGS sequence"/>
</dbReference>
<evidence type="ECO:0000256" key="2">
    <source>
        <dbReference type="ARBA" id="ARBA00022692"/>
    </source>
</evidence>
<comment type="subcellular location">
    <subcellularLocation>
        <location evidence="1">Membrane</location>
        <topology evidence="1">Multi-pass membrane protein</topology>
    </subcellularLocation>
</comment>
<accession>A0A1H7HWU5</accession>
<feature type="transmembrane region" description="Helical" evidence="5">
    <location>
        <begin position="345"/>
        <end position="363"/>
    </location>
</feature>
<feature type="transmembrane region" description="Helical" evidence="5">
    <location>
        <begin position="222"/>
        <end position="244"/>
    </location>
</feature>
<feature type="transmembrane region" description="Helical" evidence="5">
    <location>
        <begin position="384"/>
        <end position="417"/>
    </location>
</feature>